<organism evidence="4 5">
    <name type="scientific">Amycolatopsis rhabdoformis</name>
    <dbReference type="NCBI Taxonomy" id="1448059"/>
    <lineage>
        <taxon>Bacteria</taxon>
        <taxon>Bacillati</taxon>
        <taxon>Actinomycetota</taxon>
        <taxon>Actinomycetes</taxon>
        <taxon>Pseudonocardiales</taxon>
        <taxon>Pseudonocardiaceae</taxon>
        <taxon>Amycolatopsis</taxon>
    </lineage>
</organism>
<evidence type="ECO:0000256" key="1">
    <source>
        <dbReference type="ARBA" id="ARBA00022679"/>
    </source>
</evidence>
<dbReference type="PANTHER" id="PTHR43877">
    <property type="entry name" value="AMINOALKYLPHOSPHONATE N-ACETYLTRANSFERASE-RELATED-RELATED"/>
    <property type="match status" value="1"/>
</dbReference>
<sequence length="168" mass="18105">MDLTDLPGTRLLPATPADAAELLVLQRCCWVEEALLNNTLDIPALHESLDDIRADLTSWHVSLVRQGPRLIAAVRGRLTGDAWEIGRLMVAPDLAGRGLGRRLLAHVETAAPAEATRFELFTGAASKRNITLYERAGYTLTTQPGPANGHIAHAVFLVKPRSRGDAGA</sequence>
<gene>
    <name evidence="4" type="ORF">VSH64_26640</name>
</gene>
<dbReference type="CDD" id="cd04301">
    <property type="entry name" value="NAT_SF"/>
    <property type="match status" value="1"/>
</dbReference>
<accession>A0ABZ1HW31</accession>
<keyword evidence="2" id="KW-0012">Acyltransferase</keyword>
<dbReference type="RefSeq" id="WP_326565428.1">
    <property type="nucleotide sequence ID" value="NZ_CP142149.1"/>
</dbReference>
<dbReference type="PROSITE" id="PS51186">
    <property type="entry name" value="GNAT"/>
    <property type="match status" value="1"/>
</dbReference>
<dbReference type="InterPro" id="IPR050832">
    <property type="entry name" value="Bact_Acetyltransf"/>
</dbReference>
<dbReference type="InterPro" id="IPR000182">
    <property type="entry name" value="GNAT_dom"/>
</dbReference>
<name>A0ABZ1HW31_9PSEU</name>
<dbReference type="SUPFAM" id="SSF55729">
    <property type="entry name" value="Acyl-CoA N-acyltransferases (Nat)"/>
    <property type="match status" value="1"/>
</dbReference>
<evidence type="ECO:0000313" key="5">
    <source>
        <dbReference type="Proteomes" id="UP001330812"/>
    </source>
</evidence>
<dbReference type="Proteomes" id="UP001330812">
    <property type="component" value="Chromosome"/>
</dbReference>
<keyword evidence="1" id="KW-0808">Transferase</keyword>
<feature type="domain" description="N-acetyltransferase" evidence="3">
    <location>
        <begin position="9"/>
        <end position="162"/>
    </location>
</feature>
<dbReference type="EMBL" id="CP142149">
    <property type="protein sequence ID" value="WSE26457.1"/>
    <property type="molecule type" value="Genomic_DNA"/>
</dbReference>
<keyword evidence="5" id="KW-1185">Reference proteome</keyword>
<dbReference type="Gene3D" id="3.40.630.30">
    <property type="match status" value="1"/>
</dbReference>
<evidence type="ECO:0000256" key="2">
    <source>
        <dbReference type="ARBA" id="ARBA00023315"/>
    </source>
</evidence>
<evidence type="ECO:0000313" key="4">
    <source>
        <dbReference type="EMBL" id="WSE26457.1"/>
    </source>
</evidence>
<reference evidence="4 5" key="1">
    <citation type="journal article" date="2015" name="Int. J. Syst. Evol. Microbiol.">
        <title>Amycolatopsis rhabdoformis sp. nov., an actinomycete isolated from a tropical forest soil.</title>
        <authorList>
            <person name="Souza W.R."/>
            <person name="Silva R.E."/>
            <person name="Goodfellow M."/>
            <person name="Busarakam K."/>
            <person name="Figueiro F.S."/>
            <person name="Ferreira D."/>
            <person name="Rodrigues-Filho E."/>
            <person name="Moraes L.A.B."/>
            <person name="Zucchi T.D."/>
        </authorList>
    </citation>
    <scope>NUCLEOTIDE SEQUENCE [LARGE SCALE GENOMIC DNA]</scope>
    <source>
        <strain evidence="4 5">NCIMB 14900</strain>
    </source>
</reference>
<dbReference type="InterPro" id="IPR016181">
    <property type="entry name" value="Acyl_CoA_acyltransferase"/>
</dbReference>
<protein>
    <submittedName>
        <fullName evidence="4">GNAT family N-acetyltransferase</fullName>
    </submittedName>
</protein>
<evidence type="ECO:0000259" key="3">
    <source>
        <dbReference type="PROSITE" id="PS51186"/>
    </source>
</evidence>
<dbReference type="Pfam" id="PF00583">
    <property type="entry name" value="Acetyltransf_1"/>
    <property type="match status" value="1"/>
</dbReference>
<proteinExistence type="predicted"/>